<accession>A0AAJ0CLZ6</accession>
<dbReference type="AlphaFoldDB" id="A0AAJ0CLZ6"/>
<dbReference type="Proteomes" id="UP001251528">
    <property type="component" value="Unassembled WGS sequence"/>
</dbReference>
<gene>
    <name evidence="7" type="ORF">QQS21_006783</name>
</gene>
<keyword evidence="8" id="KW-1185">Reference proteome</keyword>
<evidence type="ECO:0000256" key="1">
    <source>
        <dbReference type="ARBA" id="ARBA00022603"/>
    </source>
</evidence>
<dbReference type="InterPro" id="IPR036388">
    <property type="entry name" value="WH-like_DNA-bd_sf"/>
</dbReference>
<evidence type="ECO:0000256" key="2">
    <source>
        <dbReference type="ARBA" id="ARBA00022679"/>
    </source>
</evidence>
<evidence type="ECO:0000259" key="5">
    <source>
        <dbReference type="Pfam" id="PF00891"/>
    </source>
</evidence>
<evidence type="ECO:0000259" key="6">
    <source>
        <dbReference type="Pfam" id="PF08100"/>
    </source>
</evidence>
<dbReference type="InterPro" id="IPR001077">
    <property type="entry name" value="COMT_C"/>
</dbReference>
<protein>
    <recommendedName>
        <fullName evidence="9">O-methyltransferase</fullName>
    </recommendedName>
</protein>
<sequence length="388" mass="43477">MDTIVNTVQGMAETADESGRKHLIDSLNKLVLSIEKPQDLMQRLLYLHVYISVARVACDLKLFSHIVDNGSAMTAQEAAQKSGAAPELIANMAARLLRYLASVGALDEIARDTYAANAATRTMAQPAWQAAIYHNFDFAWPCFLAMPDFLKETGYKDVQDPRNCPFNKGHNTDVAAFDWFPKQEWLFSNFNQYMTIQRDGMPTWLDVYPFMEKAAGLGPQQPLFVDIGGGVGHQSIALRDALPKEITNKIIVQDQAPVIARSIQKAGIESVVHNFWQPQPVKGARIYYMRNIIHDWPDHESLELLKLTKAAMGPDSVLLIDDMVVPDTGAHWQATQLDMLMMSALASRERTRAQWNNLIPKAGLRINNVYQYTISLNDCIIECVPALD</sequence>
<dbReference type="GO" id="GO:0032259">
    <property type="term" value="P:methylation"/>
    <property type="evidence" value="ECO:0007669"/>
    <property type="project" value="UniProtKB-KW"/>
</dbReference>
<dbReference type="Gene3D" id="1.10.10.10">
    <property type="entry name" value="Winged helix-like DNA-binding domain superfamily/Winged helix DNA-binding domain"/>
    <property type="match status" value="1"/>
</dbReference>
<proteinExistence type="predicted"/>
<dbReference type="InterPro" id="IPR029063">
    <property type="entry name" value="SAM-dependent_MTases_sf"/>
</dbReference>
<feature type="domain" description="O-methyltransferase dimerisation" evidence="6">
    <location>
        <begin position="47"/>
        <end position="124"/>
    </location>
</feature>
<dbReference type="SUPFAM" id="SSF53335">
    <property type="entry name" value="S-adenosyl-L-methionine-dependent methyltransferases"/>
    <property type="match status" value="1"/>
</dbReference>
<evidence type="ECO:0000313" key="8">
    <source>
        <dbReference type="Proteomes" id="UP001251528"/>
    </source>
</evidence>
<evidence type="ECO:0000256" key="4">
    <source>
        <dbReference type="PIRSR" id="PIRSR005739-1"/>
    </source>
</evidence>
<dbReference type="GO" id="GO:0046983">
    <property type="term" value="F:protein dimerization activity"/>
    <property type="evidence" value="ECO:0007669"/>
    <property type="project" value="InterPro"/>
</dbReference>
<dbReference type="SUPFAM" id="SSF46785">
    <property type="entry name" value="Winged helix' DNA-binding domain"/>
    <property type="match status" value="1"/>
</dbReference>
<evidence type="ECO:0000313" key="7">
    <source>
        <dbReference type="EMBL" id="KAK2595508.1"/>
    </source>
</evidence>
<dbReference type="Pfam" id="PF08100">
    <property type="entry name" value="Dimerisation"/>
    <property type="match status" value="1"/>
</dbReference>
<dbReference type="InterPro" id="IPR016461">
    <property type="entry name" value="COMT-like"/>
</dbReference>
<reference evidence="7" key="1">
    <citation type="submission" date="2023-06" db="EMBL/GenBank/DDBJ databases">
        <title>Conoideocrella luteorostrata (Hypocreales: Clavicipitaceae), a potential biocontrol fungus for elongate hemlock scale in United States Christmas tree production areas.</title>
        <authorList>
            <person name="Barrett H."/>
            <person name="Lovett B."/>
            <person name="Macias A.M."/>
            <person name="Stajich J.E."/>
            <person name="Kasson M.T."/>
        </authorList>
    </citation>
    <scope>NUCLEOTIDE SEQUENCE</scope>
    <source>
        <strain evidence="7">ARSEF 14590</strain>
    </source>
</reference>
<dbReference type="Pfam" id="PF00891">
    <property type="entry name" value="Methyltransf_2"/>
    <property type="match status" value="1"/>
</dbReference>
<dbReference type="Gene3D" id="3.40.50.150">
    <property type="entry name" value="Vaccinia Virus protein VP39"/>
    <property type="match status" value="1"/>
</dbReference>
<evidence type="ECO:0008006" key="9">
    <source>
        <dbReference type="Google" id="ProtNLM"/>
    </source>
</evidence>
<feature type="active site" description="Proton acceptor" evidence="4">
    <location>
        <position position="294"/>
    </location>
</feature>
<comment type="caution">
    <text evidence="7">The sequence shown here is derived from an EMBL/GenBank/DDBJ whole genome shotgun (WGS) entry which is preliminary data.</text>
</comment>
<keyword evidence="1" id="KW-0489">Methyltransferase</keyword>
<feature type="domain" description="O-methyltransferase C-terminal" evidence="5">
    <location>
        <begin position="223"/>
        <end position="364"/>
    </location>
</feature>
<name>A0AAJ0CLZ6_9HYPO</name>
<dbReference type="PROSITE" id="PS51683">
    <property type="entry name" value="SAM_OMT_II"/>
    <property type="match status" value="1"/>
</dbReference>
<keyword evidence="3" id="KW-0949">S-adenosyl-L-methionine</keyword>
<dbReference type="PANTHER" id="PTHR43712:SF1">
    <property type="entry name" value="HYPOTHETICAL O-METHYLTRANSFERASE (EUROFUNG)-RELATED"/>
    <property type="match status" value="1"/>
</dbReference>
<keyword evidence="2" id="KW-0808">Transferase</keyword>
<evidence type="ECO:0000256" key="3">
    <source>
        <dbReference type="ARBA" id="ARBA00022691"/>
    </source>
</evidence>
<dbReference type="GO" id="GO:0008171">
    <property type="term" value="F:O-methyltransferase activity"/>
    <property type="evidence" value="ECO:0007669"/>
    <property type="project" value="InterPro"/>
</dbReference>
<dbReference type="EMBL" id="JASWJB010000130">
    <property type="protein sequence ID" value="KAK2595508.1"/>
    <property type="molecule type" value="Genomic_DNA"/>
</dbReference>
<organism evidence="7 8">
    <name type="scientific">Conoideocrella luteorostrata</name>
    <dbReference type="NCBI Taxonomy" id="1105319"/>
    <lineage>
        <taxon>Eukaryota</taxon>
        <taxon>Fungi</taxon>
        <taxon>Dikarya</taxon>
        <taxon>Ascomycota</taxon>
        <taxon>Pezizomycotina</taxon>
        <taxon>Sordariomycetes</taxon>
        <taxon>Hypocreomycetidae</taxon>
        <taxon>Hypocreales</taxon>
        <taxon>Clavicipitaceae</taxon>
        <taxon>Conoideocrella</taxon>
    </lineage>
</organism>
<dbReference type="PANTHER" id="PTHR43712">
    <property type="entry name" value="PUTATIVE (AFU_ORTHOLOGUE AFUA_4G14580)-RELATED"/>
    <property type="match status" value="1"/>
</dbReference>
<dbReference type="InterPro" id="IPR036390">
    <property type="entry name" value="WH_DNA-bd_sf"/>
</dbReference>
<dbReference type="PIRSF" id="PIRSF005739">
    <property type="entry name" value="O-mtase"/>
    <property type="match status" value="1"/>
</dbReference>
<dbReference type="InterPro" id="IPR012967">
    <property type="entry name" value="COMT_dimerisation"/>
</dbReference>